<proteinExistence type="predicted"/>
<evidence type="ECO:0000313" key="3">
    <source>
        <dbReference type="Proteomes" id="UP000298781"/>
    </source>
</evidence>
<evidence type="ECO:0000259" key="1">
    <source>
        <dbReference type="PROSITE" id="PS50995"/>
    </source>
</evidence>
<dbReference type="EMBL" id="CP039690">
    <property type="protein sequence ID" value="QCI68083.1"/>
    <property type="molecule type" value="Genomic_DNA"/>
</dbReference>
<dbReference type="InterPro" id="IPR000835">
    <property type="entry name" value="HTH_MarR-typ"/>
</dbReference>
<dbReference type="GO" id="GO:0003700">
    <property type="term" value="F:DNA-binding transcription factor activity"/>
    <property type="evidence" value="ECO:0007669"/>
    <property type="project" value="InterPro"/>
</dbReference>
<dbReference type="SMART" id="SM00347">
    <property type="entry name" value="HTH_MARR"/>
    <property type="match status" value="1"/>
</dbReference>
<accession>A0A4D7BBQ7</accession>
<gene>
    <name evidence="2" type="ORF">E8M01_29950</name>
</gene>
<name>A0A4D7BBQ7_9HYPH</name>
<dbReference type="Gene3D" id="1.10.10.10">
    <property type="entry name" value="Winged helix-like DNA-binding domain superfamily/Winged helix DNA-binding domain"/>
    <property type="match status" value="1"/>
</dbReference>
<dbReference type="InterPro" id="IPR039422">
    <property type="entry name" value="MarR/SlyA-like"/>
</dbReference>
<sequence>MMHKPSHLIPPPDVGEGKRGEEGYLGYLLRQANAAHRLRMERALGELDATLPQFLVLTMLGAYPGLSNADLARLAMLTPQTLSVIVANLERAGAITRKAHAVHGRIQELSLSDAGKDLLARCRLRVQDTEQRLSEGLSEADERIIRRWLVAVAVDRQAGKR</sequence>
<dbReference type="PANTHER" id="PTHR33164:SF43">
    <property type="entry name" value="HTH-TYPE TRANSCRIPTIONAL REPRESSOR YETL"/>
    <property type="match status" value="1"/>
</dbReference>
<protein>
    <submittedName>
        <fullName evidence="2">MarR family transcriptional regulator</fullName>
    </submittedName>
</protein>
<dbReference type="KEGG" id="pstg:E8M01_29950"/>
<organism evidence="2 3">
    <name type="scientific">Phreatobacter stygius</name>
    <dbReference type="NCBI Taxonomy" id="1940610"/>
    <lineage>
        <taxon>Bacteria</taxon>
        <taxon>Pseudomonadati</taxon>
        <taxon>Pseudomonadota</taxon>
        <taxon>Alphaproteobacteria</taxon>
        <taxon>Hyphomicrobiales</taxon>
        <taxon>Phreatobacteraceae</taxon>
        <taxon>Phreatobacter</taxon>
    </lineage>
</organism>
<evidence type="ECO:0000313" key="2">
    <source>
        <dbReference type="EMBL" id="QCI68083.1"/>
    </source>
</evidence>
<dbReference type="Proteomes" id="UP000298781">
    <property type="component" value="Chromosome"/>
</dbReference>
<dbReference type="GO" id="GO:0006950">
    <property type="term" value="P:response to stress"/>
    <property type="evidence" value="ECO:0007669"/>
    <property type="project" value="TreeGrafter"/>
</dbReference>
<reference evidence="2 3" key="1">
    <citation type="submission" date="2019-04" db="EMBL/GenBank/DDBJ databases">
        <title>Phreatobacter aquaticus sp. nov.</title>
        <authorList>
            <person name="Choi A."/>
        </authorList>
    </citation>
    <scope>NUCLEOTIDE SEQUENCE [LARGE SCALE GENOMIC DNA]</scope>
    <source>
        <strain evidence="2 3">KCTC 52518</strain>
    </source>
</reference>
<dbReference type="PROSITE" id="PS50995">
    <property type="entry name" value="HTH_MARR_2"/>
    <property type="match status" value="1"/>
</dbReference>
<dbReference type="InterPro" id="IPR036390">
    <property type="entry name" value="WH_DNA-bd_sf"/>
</dbReference>
<dbReference type="Pfam" id="PF12802">
    <property type="entry name" value="MarR_2"/>
    <property type="match status" value="1"/>
</dbReference>
<dbReference type="OrthoDB" id="511972at2"/>
<dbReference type="SUPFAM" id="SSF46785">
    <property type="entry name" value="Winged helix' DNA-binding domain"/>
    <property type="match status" value="1"/>
</dbReference>
<keyword evidence="3" id="KW-1185">Reference proteome</keyword>
<dbReference type="PANTHER" id="PTHR33164">
    <property type="entry name" value="TRANSCRIPTIONAL REGULATOR, MARR FAMILY"/>
    <property type="match status" value="1"/>
</dbReference>
<feature type="domain" description="HTH marR-type" evidence="1">
    <location>
        <begin position="22"/>
        <end position="154"/>
    </location>
</feature>
<dbReference type="AlphaFoldDB" id="A0A4D7BBQ7"/>
<dbReference type="InterPro" id="IPR036388">
    <property type="entry name" value="WH-like_DNA-bd_sf"/>
</dbReference>